<dbReference type="AlphaFoldDB" id="A0A517QMW8"/>
<feature type="repeat" description="WD" evidence="3">
    <location>
        <begin position="131"/>
        <end position="165"/>
    </location>
</feature>
<sequence>MKFIRLKHSLWFGGILFLILGFTVRIQAADPILRLETGGHTANCLWLGFTPDGRELVTLGADKVIRIWDVTTPSKPRLDRTLRIQIGEGQSGILVGGAIAPQGDLLAVCGQLENNVFLLIDLKTGKVFTSVSGHTGTVRSLAFSQDGRYLLSGGDGITIGLSDIDAWRRSGNTELPTTTLVGHQGAVFHCTFLGSGPGMKVLSTSADQTLRIWSYNGVQWVTENRLSYENSFYYQPVAAPNGKQFAATVVNQPVRLFNSNGRLLQSYGSLTFDDPQGMIPVVDFSPDSSKLIYGMTGQFKLGGSGVFDIQSGRIDSRFGEHNNTVQTIAAHPDYSKGKPLIASAGGDANEVYIWNGTTGERVSRIVGRGAAVYGIAVSDDGKQLAFGQKNGRSITVNADHPLTQTFDFDSFYPGGPATDSWTNWRRRNETANGWSATTPENLFGSIDLFHHGRQVSRIENTAGGRVICYSFSPDGRRIVVGYDFALAIYDTETGRLLKEFVGHESTIWSLTISPDGNTLYSSSGDQTIRAWDLNGTPDRNGGVSSLLNFFVTSDGEEWIAWTNEGYYTGSPGADEFIGWHINKGIEHQADFAAAWQYSRAFRRPEIVSRVLEARSTSEAIRLVANQQNKPAAPQLDVAQNQDELAVPIVQITSPNENANTDATTIRVTGTVQPTGSLPIDEIRVLVNGRPASGTRGFVVQLKPKPNAGNVAAAKPFDVEVGLLDGENHIEVIATTAYATSRPAAVVVTRNAPVTIRPTLYVLGIGVSKYEQSDLNLAFPDDDVNQLIEVLKEQSGGLYKEVVTNSLIDEDVTDRNIRRALVELQRSVTQHDVAIVLLSGHGDLANGQYFYCPHDHDPTETAIYGIRFSDLTEPLKQMPCKVLLCLDTCHAAGVLGPQGQRTRATTSVLNRAVAEMTSLESGMVVMASSTGQQASIEDDAWGHGAFALSLIEALSGKRHPNVESRLKLPCDLNGDDVLELVEIDAYVTSRVKELTGGRQQPITERGRIPSFPIAVVR</sequence>
<dbReference type="PROSITE" id="PS50294">
    <property type="entry name" value="WD_REPEATS_REGION"/>
    <property type="match status" value="2"/>
</dbReference>
<dbReference type="PANTHER" id="PTHR19879">
    <property type="entry name" value="TRANSCRIPTION INITIATION FACTOR TFIID"/>
    <property type="match status" value="1"/>
</dbReference>
<gene>
    <name evidence="5" type="ORF">Mal48_21950</name>
</gene>
<dbReference type="GO" id="GO:0006508">
    <property type="term" value="P:proteolysis"/>
    <property type="evidence" value="ECO:0007669"/>
    <property type="project" value="InterPro"/>
</dbReference>
<dbReference type="SUPFAM" id="SSF52129">
    <property type="entry name" value="Caspase-like"/>
    <property type="match status" value="1"/>
</dbReference>
<evidence type="ECO:0000313" key="5">
    <source>
        <dbReference type="EMBL" id="QDT32945.1"/>
    </source>
</evidence>
<proteinExistence type="predicted"/>
<evidence type="ECO:0000256" key="2">
    <source>
        <dbReference type="ARBA" id="ARBA00022737"/>
    </source>
</evidence>
<dbReference type="InterPro" id="IPR001680">
    <property type="entry name" value="WD40_rpt"/>
</dbReference>
<dbReference type="InterPro" id="IPR011044">
    <property type="entry name" value="Quino_amine_DH_bsu"/>
</dbReference>
<dbReference type="Gene3D" id="2.130.10.10">
    <property type="entry name" value="YVTN repeat-like/Quinoprotein amine dehydrogenase"/>
    <property type="match status" value="3"/>
</dbReference>
<dbReference type="InterPro" id="IPR029030">
    <property type="entry name" value="Caspase-like_dom_sf"/>
</dbReference>
<dbReference type="PROSITE" id="PS00678">
    <property type="entry name" value="WD_REPEATS_1"/>
    <property type="match status" value="2"/>
</dbReference>
<dbReference type="EMBL" id="CP036267">
    <property type="protein sequence ID" value="QDT32945.1"/>
    <property type="molecule type" value="Genomic_DNA"/>
</dbReference>
<dbReference type="RefSeq" id="WP_145198591.1">
    <property type="nucleotide sequence ID" value="NZ_CP036267.1"/>
</dbReference>
<dbReference type="InterPro" id="IPR019775">
    <property type="entry name" value="WD40_repeat_CS"/>
</dbReference>
<dbReference type="SUPFAM" id="SSF50969">
    <property type="entry name" value="YVTN repeat-like/Quinoprotein amine dehydrogenase"/>
    <property type="match status" value="1"/>
</dbReference>
<dbReference type="InterPro" id="IPR036322">
    <property type="entry name" value="WD40_repeat_dom_sf"/>
</dbReference>
<feature type="domain" description="Peptidase C14 caspase" evidence="4">
    <location>
        <begin position="762"/>
        <end position="1003"/>
    </location>
</feature>
<dbReference type="InterPro" id="IPR015943">
    <property type="entry name" value="WD40/YVTN_repeat-like_dom_sf"/>
</dbReference>
<dbReference type="Gene3D" id="2.60.40.10">
    <property type="entry name" value="Immunoglobulins"/>
    <property type="match status" value="1"/>
</dbReference>
<dbReference type="Pfam" id="PF00400">
    <property type="entry name" value="WD40"/>
    <property type="match status" value="4"/>
</dbReference>
<protein>
    <submittedName>
        <fullName evidence="5">WD domain, G-beta repeat</fullName>
    </submittedName>
</protein>
<dbReference type="InterPro" id="IPR013783">
    <property type="entry name" value="Ig-like_fold"/>
</dbReference>
<keyword evidence="6" id="KW-1185">Reference proteome</keyword>
<dbReference type="SUPFAM" id="SSF50978">
    <property type="entry name" value="WD40 repeat-like"/>
    <property type="match status" value="1"/>
</dbReference>
<name>A0A517QMW8_9PLAN</name>
<feature type="repeat" description="WD" evidence="3">
    <location>
        <begin position="500"/>
        <end position="534"/>
    </location>
</feature>
<keyword evidence="1 3" id="KW-0853">WD repeat</keyword>
<dbReference type="SMART" id="SM00320">
    <property type="entry name" value="WD40"/>
    <property type="match status" value="7"/>
</dbReference>
<dbReference type="Gene3D" id="3.40.50.1460">
    <property type="match status" value="1"/>
</dbReference>
<feature type="repeat" description="WD" evidence="3">
    <location>
        <begin position="180"/>
        <end position="214"/>
    </location>
</feature>
<evidence type="ECO:0000256" key="1">
    <source>
        <dbReference type="ARBA" id="ARBA00022574"/>
    </source>
</evidence>
<dbReference type="Proteomes" id="UP000315724">
    <property type="component" value="Chromosome"/>
</dbReference>
<dbReference type="KEGG" id="tpol:Mal48_21950"/>
<evidence type="ECO:0000259" key="4">
    <source>
        <dbReference type="Pfam" id="PF00656"/>
    </source>
</evidence>
<dbReference type="OrthoDB" id="235631at2"/>
<organism evidence="5 6">
    <name type="scientific">Thalassoglobus polymorphus</name>
    <dbReference type="NCBI Taxonomy" id="2527994"/>
    <lineage>
        <taxon>Bacteria</taxon>
        <taxon>Pseudomonadati</taxon>
        <taxon>Planctomycetota</taxon>
        <taxon>Planctomycetia</taxon>
        <taxon>Planctomycetales</taxon>
        <taxon>Planctomycetaceae</taxon>
        <taxon>Thalassoglobus</taxon>
    </lineage>
</organism>
<keyword evidence="2" id="KW-0677">Repeat</keyword>
<feature type="repeat" description="WD" evidence="3">
    <location>
        <begin position="37"/>
        <end position="78"/>
    </location>
</feature>
<dbReference type="GO" id="GO:0004197">
    <property type="term" value="F:cysteine-type endopeptidase activity"/>
    <property type="evidence" value="ECO:0007669"/>
    <property type="project" value="InterPro"/>
</dbReference>
<accession>A0A517QMW8</accession>
<dbReference type="Pfam" id="PF00656">
    <property type="entry name" value="Peptidase_C14"/>
    <property type="match status" value="1"/>
</dbReference>
<dbReference type="PANTHER" id="PTHR19879:SF9">
    <property type="entry name" value="TRANSCRIPTION INITIATION FACTOR TFIID SUBUNIT 5"/>
    <property type="match status" value="1"/>
</dbReference>
<reference evidence="5 6" key="1">
    <citation type="submission" date="2019-02" db="EMBL/GenBank/DDBJ databases">
        <title>Deep-cultivation of Planctomycetes and their phenomic and genomic characterization uncovers novel biology.</title>
        <authorList>
            <person name="Wiegand S."/>
            <person name="Jogler M."/>
            <person name="Boedeker C."/>
            <person name="Pinto D."/>
            <person name="Vollmers J."/>
            <person name="Rivas-Marin E."/>
            <person name="Kohn T."/>
            <person name="Peeters S.H."/>
            <person name="Heuer A."/>
            <person name="Rast P."/>
            <person name="Oberbeckmann S."/>
            <person name="Bunk B."/>
            <person name="Jeske O."/>
            <person name="Meyerdierks A."/>
            <person name="Storesund J.E."/>
            <person name="Kallscheuer N."/>
            <person name="Luecker S."/>
            <person name="Lage O.M."/>
            <person name="Pohl T."/>
            <person name="Merkel B.J."/>
            <person name="Hornburger P."/>
            <person name="Mueller R.-W."/>
            <person name="Bruemmer F."/>
            <person name="Labrenz M."/>
            <person name="Spormann A.M."/>
            <person name="Op den Camp H."/>
            <person name="Overmann J."/>
            <person name="Amann R."/>
            <person name="Jetten M.S.M."/>
            <person name="Mascher T."/>
            <person name="Medema M.H."/>
            <person name="Devos D.P."/>
            <person name="Kaster A.-K."/>
            <person name="Ovreas L."/>
            <person name="Rohde M."/>
            <person name="Galperin M.Y."/>
            <person name="Jogler C."/>
        </authorList>
    </citation>
    <scope>NUCLEOTIDE SEQUENCE [LARGE SCALE GENOMIC DNA]</scope>
    <source>
        <strain evidence="5 6">Mal48</strain>
    </source>
</reference>
<dbReference type="PROSITE" id="PS50082">
    <property type="entry name" value="WD_REPEATS_2"/>
    <property type="match status" value="4"/>
</dbReference>
<evidence type="ECO:0000256" key="3">
    <source>
        <dbReference type="PROSITE-ProRule" id="PRU00221"/>
    </source>
</evidence>
<evidence type="ECO:0000313" key="6">
    <source>
        <dbReference type="Proteomes" id="UP000315724"/>
    </source>
</evidence>
<dbReference type="InterPro" id="IPR011600">
    <property type="entry name" value="Pept_C14_caspase"/>
</dbReference>